<feature type="binding site" evidence="8">
    <location>
        <position position="336"/>
    </location>
    <ligand>
        <name>Na(+)</name>
        <dbReference type="ChEBI" id="CHEBI:29101"/>
        <label>1</label>
    </ligand>
</feature>
<accession>A0A443RH79</accession>
<dbReference type="EMBL" id="NCKU01000670">
    <property type="protein sequence ID" value="RWS14607.1"/>
    <property type="molecule type" value="Genomic_DNA"/>
</dbReference>
<name>A0A443RH79_9ACAR</name>
<evidence type="ECO:0000256" key="6">
    <source>
        <dbReference type="ARBA" id="ARBA00022989"/>
    </source>
</evidence>
<evidence type="ECO:0000313" key="11">
    <source>
        <dbReference type="EMBL" id="RWS14607.1"/>
    </source>
</evidence>
<dbReference type="PANTHER" id="PTHR11616">
    <property type="entry name" value="SODIUM/CHLORIDE DEPENDENT TRANSPORTER"/>
    <property type="match status" value="1"/>
</dbReference>
<dbReference type="PROSITE" id="PS50267">
    <property type="entry name" value="NA_NEUROTRAN_SYMP_3"/>
    <property type="match status" value="1"/>
</dbReference>
<feature type="non-terminal residue" evidence="11">
    <location>
        <position position="541"/>
    </location>
</feature>
<feature type="transmembrane region" description="Helical" evidence="10">
    <location>
        <begin position="404"/>
        <end position="428"/>
    </location>
</feature>
<keyword evidence="5" id="KW-0769">Symport</keyword>
<feature type="non-terminal residue" evidence="11">
    <location>
        <position position="1"/>
    </location>
</feature>
<feature type="transmembrane region" description="Helical" evidence="10">
    <location>
        <begin position="185"/>
        <end position="202"/>
    </location>
</feature>
<dbReference type="GO" id="GO:0006865">
    <property type="term" value="P:amino acid transport"/>
    <property type="evidence" value="ECO:0007669"/>
    <property type="project" value="TreeGrafter"/>
</dbReference>
<comment type="subcellular location">
    <subcellularLocation>
        <location evidence="1">Membrane</location>
        <topology evidence="1">Multi-pass membrane protein</topology>
    </subcellularLocation>
</comment>
<feature type="transmembrane region" description="Helical" evidence="10">
    <location>
        <begin position="449"/>
        <end position="468"/>
    </location>
</feature>
<evidence type="ECO:0000256" key="1">
    <source>
        <dbReference type="ARBA" id="ARBA00004141"/>
    </source>
</evidence>
<feature type="transmembrane region" description="Helical" evidence="10">
    <location>
        <begin position="84"/>
        <end position="112"/>
    </location>
</feature>
<keyword evidence="6 10" id="KW-1133">Transmembrane helix</keyword>
<dbReference type="InterPro" id="IPR000175">
    <property type="entry name" value="Na/ntran_symport"/>
</dbReference>
<evidence type="ECO:0000256" key="8">
    <source>
        <dbReference type="PIRSR" id="PIRSR600175-1"/>
    </source>
</evidence>
<dbReference type="OrthoDB" id="6581954at2759"/>
<dbReference type="GO" id="GO:0046872">
    <property type="term" value="F:metal ion binding"/>
    <property type="evidence" value="ECO:0007669"/>
    <property type="project" value="UniProtKB-KW"/>
</dbReference>
<protein>
    <submittedName>
        <fullName evidence="11">High-affinity octopamine transporter protein 1-like protein</fullName>
    </submittedName>
</protein>
<organism evidence="11 12">
    <name type="scientific">Dinothrombium tinctorium</name>
    <dbReference type="NCBI Taxonomy" id="1965070"/>
    <lineage>
        <taxon>Eukaryota</taxon>
        <taxon>Metazoa</taxon>
        <taxon>Ecdysozoa</taxon>
        <taxon>Arthropoda</taxon>
        <taxon>Chelicerata</taxon>
        <taxon>Arachnida</taxon>
        <taxon>Acari</taxon>
        <taxon>Acariformes</taxon>
        <taxon>Trombidiformes</taxon>
        <taxon>Prostigmata</taxon>
        <taxon>Anystina</taxon>
        <taxon>Parasitengona</taxon>
        <taxon>Trombidioidea</taxon>
        <taxon>Trombidiidae</taxon>
        <taxon>Dinothrombium</taxon>
    </lineage>
</organism>
<feature type="transmembrane region" description="Helical" evidence="10">
    <location>
        <begin position="214"/>
        <end position="235"/>
    </location>
</feature>
<feature type="transmembrane region" description="Helical" evidence="10">
    <location>
        <begin position="375"/>
        <end position="392"/>
    </location>
</feature>
<evidence type="ECO:0000256" key="10">
    <source>
        <dbReference type="SAM" id="Phobius"/>
    </source>
</evidence>
<evidence type="ECO:0000313" key="12">
    <source>
        <dbReference type="Proteomes" id="UP000285301"/>
    </source>
</evidence>
<evidence type="ECO:0000256" key="4">
    <source>
        <dbReference type="ARBA" id="ARBA00022692"/>
    </source>
</evidence>
<feature type="transmembrane region" description="Helical" evidence="10">
    <location>
        <begin position="321"/>
        <end position="341"/>
    </location>
</feature>
<feature type="transmembrane region" description="Helical" evidence="10">
    <location>
        <begin position="260"/>
        <end position="284"/>
    </location>
</feature>
<feature type="transmembrane region" description="Helical" evidence="10">
    <location>
        <begin position="296"/>
        <end position="315"/>
    </location>
</feature>
<dbReference type="GO" id="GO:0015293">
    <property type="term" value="F:symporter activity"/>
    <property type="evidence" value="ECO:0007669"/>
    <property type="project" value="UniProtKB-KW"/>
</dbReference>
<reference evidence="11 12" key="1">
    <citation type="journal article" date="2018" name="Gigascience">
        <title>Genomes of trombidid mites reveal novel predicted allergens and laterally-transferred genes associated with secondary metabolism.</title>
        <authorList>
            <person name="Dong X."/>
            <person name="Chaisiri K."/>
            <person name="Xia D."/>
            <person name="Armstrong S.D."/>
            <person name="Fang Y."/>
            <person name="Donnelly M.J."/>
            <person name="Kadowaki T."/>
            <person name="McGarry J.W."/>
            <person name="Darby A.C."/>
            <person name="Makepeace B.L."/>
        </authorList>
    </citation>
    <scope>NUCLEOTIDE SEQUENCE [LARGE SCALE GENOMIC DNA]</scope>
    <source>
        <strain evidence="11">UoL-WK</strain>
    </source>
</reference>
<dbReference type="STRING" id="1965070.A0A443RH79"/>
<keyword evidence="4 10" id="KW-0812">Transmembrane</keyword>
<dbReference type="Proteomes" id="UP000285301">
    <property type="component" value="Unassembled WGS sequence"/>
</dbReference>
<dbReference type="InterPro" id="IPR037272">
    <property type="entry name" value="SNS_sf"/>
</dbReference>
<dbReference type="AlphaFoldDB" id="A0A443RH79"/>
<keyword evidence="3" id="KW-0813">Transport</keyword>
<dbReference type="PRINTS" id="PR00176">
    <property type="entry name" value="NANEUSMPORT"/>
</dbReference>
<feature type="binding site" evidence="8">
    <location>
        <position position="332"/>
    </location>
    <ligand>
        <name>Na(+)</name>
        <dbReference type="ChEBI" id="CHEBI:29101"/>
        <label>1</label>
    </ligand>
</feature>
<keyword evidence="9" id="KW-1015">Disulfide bond</keyword>
<keyword evidence="12" id="KW-1185">Reference proteome</keyword>
<sequence>YDSLHSTPKQQKLQEEEKKLDSFEIEDLATVSKENDNTSVFLIPYCLMLIFTALPLFFLELSLGQFNKLGPITLWSKVCPSMKGVGYCCVLIAWYVSFYYNVIIGWTFYYIYITLTSGSPLPWAHCGNPWNTPDCFSIISVMNMNNQSCANSTDNENKTSSAVEFYKRGVLEIHKSTGLENMGSIRTPIVICVACVFVVLYFSLFKGVKSSGKVVWVTATAPYVILTILLIRGLYLPGAANDVLHADFLHLNIHFKLSDALITVAVNSLTSFYSGFVIFTYLGYMANNMCKKISEVAQEGYGLVFMVYPEAISTLPYSHVWALLFFVMLVTLGLDSAVKFFSLLRMYSNHMGGLEAVITGVMDELNLKRVKREHFTAVVLFLSFSMSLINTTQGGGYTMFWFDVYAATVALLCSALFEAVAVSYCYGLNRFCGDIKLMIDYYPSAYWRICWKFMSPLCLTSIVLLTVYEALSNPLSWENYQFPHWSIILGWAFSLLPVVFVPIVYIYHKIRERIHKPAVEASVDSRNEIIAVPPLKSPVYV</sequence>
<feature type="transmembrane region" description="Helical" evidence="10">
    <location>
        <begin position="488"/>
        <end position="507"/>
    </location>
</feature>
<dbReference type="Pfam" id="PF00209">
    <property type="entry name" value="SNF"/>
    <property type="match status" value="2"/>
</dbReference>
<evidence type="ECO:0000256" key="7">
    <source>
        <dbReference type="ARBA" id="ARBA00023136"/>
    </source>
</evidence>
<feature type="binding site" evidence="8">
    <location>
        <position position="267"/>
    </location>
    <ligand>
        <name>Na(+)</name>
        <dbReference type="ChEBI" id="CHEBI:29101"/>
        <label>1</label>
    </ligand>
</feature>
<feature type="disulfide bond" evidence="9">
    <location>
        <begin position="126"/>
        <end position="135"/>
    </location>
</feature>
<dbReference type="GO" id="GO:0035725">
    <property type="term" value="P:sodium ion transmembrane transport"/>
    <property type="evidence" value="ECO:0007669"/>
    <property type="project" value="TreeGrafter"/>
</dbReference>
<feature type="transmembrane region" description="Helical" evidence="10">
    <location>
        <begin position="42"/>
        <end position="63"/>
    </location>
</feature>
<evidence type="ECO:0000256" key="9">
    <source>
        <dbReference type="PIRSR" id="PIRSR600175-2"/>
    </source>
</evidence>
<evidence type="ECO:0000256" key="5">
    <source>
        <dbReference type="ARBA" id="ARBA00022847"/>
    </source>
</evidence>
<dbReference type="GO" id="GO:0005886">
    <property type="term" value="C:plasma membrane"/>
    <property type="evidence" value="ECO:0007669"/>
    <property type="project" value="TreeGrafter"/>
</dbReference>
<gene>
    <name evidence="11" type="ORF">B4U79_15182</name>
</gene>
<dbReference type="PANTHER" id="PTHR11616:SF38">
    <property type="entry name" value="SODIUM-DEPENDENT DOPAMINE TRANSPORTER"/>
    <property type="match status" value="1"/>
</dbReference>
<feature type="binding site" evidence="8">
    <location>
        <position position="335"/>
    </location>
    <ligand>
        <name>Na(+)</name>
        <dbReference type="ChEBI" id="CHEBI:29101"/>
        <label>1</label>
    </ligand>
</feature>
<keyword evidence="7 10" id="KW-0472">Membrane</keyword>
<dbReference type="SUPFAM" id="SSF161070">
    <property type="entry name" value="SNF-like"/>
    <property type="match status" value="1"/>
</dbReference>
<keyword evidence="8" id="KW-0479">Metal-binding</keyword>
<keyword evidence="8" id="KW-0915">Sodium</keyword>
<evidence type="ECO:0000256" key="2">
    <source>
        <dbReference type="ARBA" id="ARBA00006459"/>
    </source>
</evidence>
<proteinExistence type="inferred from homology"/>
<comment type="similarity">
    <text evidence="2">Belongs to the sodium:neurotransmitter symporter (SNF) (TC 2.A.22) family.</text>
</comment>
<evidence type="ECO:0000256" key="3">
    <source>
        <dbReference type="ARBA" id="ARBA00022448"/>
    </source>
</evidence>
<comment type="caution">
    <text evidence="11">The sequence shown here is derived from an EMBL/GenBank/DDBJ whole genome shotgun (WGS) entry which is preliminary data.</text>
</comment>